<dbReference type="Proteomes" id="UP000612585">
    <property type="component" value="Unassembled WGS sequence"/>
</dbReference>
<accession>A0A8J3YYG3</accession>
<evidence type="ECO:0000313" key="2">
    <source>
        <dbReference type="EMBL" id="GIJ52983.1"/>
    </source>
</evidence>
<reference evidence="2" key="1">
    <citation type="submission" date="2021-01" db="EMBL/GenBank/DDBJ databases">
        <title>Whole genome shotgun sequence of Virgisporangium aurantiacum NBRC 16421.</title>
        <authorList>
            <person name="Komaki H."/>
            <person name="Tamura T."/>
        </authorList>
    </citation>
    <scope>NUCLEOTIDE SEQUENCE</scope>
    <source>
        <strain evidence="2">NBRC 16421</strain>
    </source>
</reference>
<dbReference type="InterPro" id="IPR051910">
    <property type="entry name" value="ComF/GntX_DNA_util-trans"/>
</dbReference>
<evidence type="ECO:0000256" key="1">
    <source>
        <dbReference type="ARBA" id="ARBA00008007"/>
    </source>
</evidence>
<dbReference type="RefSeq" id="WP_203986657.1">
    <property type="nucleotide sequence ID" value="NZ_BOPG01000004.1"/>
</dbReference>
<name>A0A8J3YYG3_9ACTN</name>
<dbReference type="Gene3D" id="3.40.50.2020">
    <property type="match status" value="1"/>
</dbReference>
<dbReference type="PANTHER" id="PTHR47505:SF1">
    <property type="entry name" value="DNA UTILIZATION PROTEIN YHGH"/>
    <property type="match status" value="1"/>
</dbReference>
<proteinExistence type="inferred from homology"/>
<organism evidence="2 3">
    <name type="scientific">Virgisporangium aurantiacum</name>
    <dbReference type="NCBI Taxonomy" id="175570"/>
    <lineage>
        <taxon>Bacteria</taxon>
        <taxon>Bacillati</taxon>
        <taxon>Actinomycetota</taxon>
        <taxon>Actinomycetes</taxon>
        <taxon>Micromonosporales</taxon>
        <taxon>Micromonosporaceae</taxon>
        <taxon>Virgisporangium</taxon>
    </lineage>
</organism>
<evidence type="ECO:0000313" key="3">
    <source>
        <dbReference type="Proteomes" id="UP000612585"/>
    </source>
</evidence>
<dbReference type="AlphaFoldDB" id="A0A8J3YYG3"/>
<dbReference type="EMBL" id="BOPG01000004">
    <property type="protein sequence ID" value="GIJ52983.1"/>
    <property type="molecule type" value="Genomic_DNA"/>
</dbReference>
<keyword evidence="3" id="KW-1185">Reference proteome</keyword>
<comment type="caution">
    <text evidence="2">The sequence shown here is derived from an EMBL/GenBank/DDBJ whole genome shotgun (WGS) entry which is preliminary data.</text>
</comment>
<dbReference type="CDD" id="cd06223">
    <property type="entry name" value="PRTases_typeI"/>
    <property type="match status" value="1"/>
</dbReference>
<gene>
    <name evidence="2" type="ORF">Vau01_004990</name>
</gene>
<comment type="similarity">
    <text evidence="1">Belongs to the ComF/GntX family.</text>
</comment>
<evidence type="ECO:0008006" key="4">
    <source>
        <dbReference type="Google" id="ProtNLM"/>
    </source>
</evidence>
<dbReference type="InterPro" id="IPR029057">
    <property type="entry name" value="PRTase-like"/>
</dbReference>
<sequence>MFATLVDLVLPTSCAGCGTAGVAWCDRCADRIAGGPVRVPPARWLSGLPPVVAGGVYEGPLREAVNAYKEHGRHGLAAVLGDRLAVAVRACVPAGRAGVLLVPVPATPAAARRRFGDHVTRLARRAGAGLTRAGVPGAVGFPLRALPRPDSVGLTAAQRVAAARAGLRLRPGRLGDVRAAVAAGVSLILVDDVITSGATLDAAAGLLRSAGLPVTAAATVAYTPRRPDSPESES</sequence>
<dbReference type="SUPFAM" id="SSF53271">
    <property type="entry name" value="PRTase-like"/>
    <property type="match status" value="1"/>
</dbReference>
<dbReference type="InterPro" id="IPR000836">
    <property type="entry name" value="PRTase_dom"/>
</dbReference>
<dbReference type="PANTHER" id="PTHR47505">
    <property type="entry name" value="DNA UTILIZATION PROTEIN YHGH"/>
    <property type="match status" value="1"/>
</dbReference>
<protein>
    <recommendedName>
        <fullName evidence="4">Amidophosphoribosyltransferase</fullName>
    </recommendedName>
</protein>